<keyword evidence="1" id="KW-0418">Kinase</keyword>
<dbReference type="InterPro" id="IPR036890">
    <property type="entry name" value="HATPase_C_sf"/>
</dbReference>
<keyword evidence="1" id="KW-0808">Transferase</keyword>
<name>A0A5D0UH69_9ACTN</name>
<dbReference type="AlphaFoldDB" id="A0A5D0UH69"/>
<dbReference type="Pfam" id="PF13581">
    <property type="entry name" value="HATPase_c_2"/>
    <property type="match status" value="1"/>
</dbReference>
<evidence type="ECO:0000256" key="2">
    <source>
        <dbReference type="SAM" id="MobiDB-lite"/>
    </source>
</evidence>
<feature type="domain" description="Histidine kinase/HSP90-like ATPase" evidence="3">
    <location>
        <begin position="42"/>
        <end position="120"/>
    </location>
</feature>
<organism evidence="4 5">
    <name type="scientific">Actinomadura syzygii</name>
    <dbReference type="NCBI Taxonomy" id="1427538"/>
    <lineage>
        <taxon>Bacteria</taxon>
        <taxon>Bacillati</taxon>
        <taxon>Actinomycetota</taxon>
        <taxon>Actinomycetes</taxon>
        <taxon>Streptosporangiales</taxon>
        <taxon>Thermomonosporaceae</taxon>
        <taxon>Actinomadura</taxon>
    </lineage>
</organism>
<gene>
    <name evidence="4" type="ORF">FXF65_05180</name>
</gene>
<dbReference type="Proteomes" id="UP000322634">
    <property type="component" value="Unassembled WGS sequence"/>
</dbReference>
<feature type="region of interest" description="Disordered" evidence="2">
    <location>
        <begin position="109"/>
        <end position="130"/>
    </location>
</feature>
<evidence type="ECO:0000256" key="1">
    <source>
        <dbReference type="ARBA" id="ARBA00022527"/>
    </source>
</evidence>
<evidence type="ECO:0000259" key="3">
    <source>
        <dbReference type="Pfam" id="PF13581"/>
    </source>
</evidence>
<reference evidence="4 5" key="1">
    <citation type="submission" date="2019-08" db="EMBL/GenBank/DDBJ databases">
        <title>Actinomadura sp. nov. CYP1-5 isolated from mountain soil.</title>
        <authorList>
            <person name="Songsumanus A."/>
            <person name="Kuncharoen N."/>
            <person name="Kudo T."/>
            <person name="Yuki M."/>
            <person name="Igarashi Y."/>
            <person name="Tanasupawat S."/>
        </authorList>
    </citation>
    <scope>NUCLEOTIDE SEQUENCE [LARGE SCALE GENOMIC DNA]</scope>
    <source>
        <strain evidence="4 5">GKU157</strain>
    </source>
</reference>
<dbReference type="InterPro" id="IPR050267">
    <property type="entry name" value="Anti-sigma-factor_SerPK"/>
</dbReference>
<evidence type="ECO:0000313" key="5">
    <source>
        <dbReference type="Proteomes" id="UP000322634"/>
    </source>
</evidence>
<proteinExistence type="predicted"/>
<dbReference type="Gene3D" id="3.30.565.10">
    <property type="entry name" value="Histidine kinase-like ATPase, C-terminal domain"/>
    <property type="match status" value="1"/>
</dbReference>
<accession>A0A5D0UH69</accession>
<dbReference type="InterPro" id="IPR003594">
    <property type="entry name" value="HATPase_dom"/>
</dbReference>
<dbReference type="PANTHER" id="PTHR35526">
    <property type="entry name" value="ANTI-SIGMA-F FACTOR RSBW-RELATED"/>
    <property type="match status" value="1"/>
</dbReference>
<dbReference type="EMBL" id="VSFF01000002">
    <property type="protein sequence ID" value="TYC17407.1"/>
    <property type="molecule type" value="Genomic_DNA"/>
</dbReference>
<keyword evidence="1" id="KW-0723">Serine/threonine-protein kinase</keyword>
<evidence type="ECO:0000313" key="4">
    <source>
        <dbReference type="EMBL" id="TYC17407.1"/>
    </source>
</evidence>
<comment type="caution">
    <text evidence="4">The sequence shown here is derived from an EMBL/GenBank/DDBJ whole genome shotgun (WGS) entry which is preliminary data.</text>
</comment>
<keyword evidence="5" id="KW-1185">Reference proteome</keyword>
<dbReference type="PANTHER" id="PTHR35526:SF3">
    <property type="entry name" value="ANTI-SIGMA-F FACTOR RSBW"/>
    <property type="match status" value="1"/>
</dbReference>
<sequence>MERSRTHAEPIQRLASGSGGPLGGGGGVIVWTEVFGGRVRADVREVRGRVRRALDGCAGSFDLGDVELMVSEVATNAVRHTASGRAGGVLWVSVLVSAERVRVEIRDDGGAEGRPVIPPQGRAGASAGGA</sequence>
<dbReference type="GO" id="GO:0004674">
    <property type="term" value="F:protein serine/threonine kinase activity"/>
    <property type="evidence" value="ECO:0007669"/>
    <property type="project" value="UniProtKB-KW"/>
</dbReference>
<protein>
    <recommendedName>
        <fullName evidence="3">Histidine kinase/HSP90-like ATPase domain-containing protein</fullName>
    </recommendedName>
</protein>
<dbReference type="SUPFAM" id="SSF55874">
    <property type="entry name" value="ATPase domain of HSP90 chaperone/DNA topoisomerase II/histidine kinase"/>
    <property type="match status" value="1"/>
</dbReference>
<dbReference type="OrthoDB" id="3534568at2"/>